<dbReference type="InterPro" id="IPR028250">
    <property type="entry name" value="DsbDN"/>
</dbReference>
<dbReference type="PANTHER" id="PTHR32234">
    <property type="entry name" value="THIOL:DISULFIDE INTERCHANGE PROTEIN DSBD"/>
    <property type="match status" value="1"/>
</dbReference>
<dbReference type="SUPFAM" id="SSF74863">
    <property type="entry name" value="Thiol:disulfide interchange protein DsbD, N-terminal domain (DsbD-alpha)"/>
    <property type="match status" value="1"/>
</dbReference>
<evidence type="ECO:0000313" key="3">
    <source>
        <dbReference type="Proteomes" id="UP000316199"/>
    </source>
</evidence>
<dbReference type="EMBL" id="SHAG01000005">
    <property type="protein sequence ID" value="RZO77073.1"/>
    <property type="molecule type" value="Genomic_DNA"/>
</dbReference>
<dbReference type="Pfam" id="PF11412">
    <property type="entry name" value="DsbD_N"/>
    <property type="match status" value="1"/>
</dbReference>
<organism evidence="2 3">
    <name type="scientific">OM182 bacterium</name>
    <dbReference type="NCBI Taxonomy" id="2510334"/>
    <lineage>
        <taxon>Bacteria</taxon>
        <taxon>Pseudomonadati</taxon>
        <taxon>Pseudomonadota</taxon>
        <taxon>Gammaproteobacteria</taxon>
        <taxon>OMG group</taxon>
        <taxon>OM182 clade</taxon>
    </lineage>
</organism>
<proteinExistence type="predicted"/>
<dbReference type="Gene3D" id="2.60.40.1250">
    <property type="entry name" value="Thiol:disulfide interchange protein DsbD, N-terminal domain"/>
    <property type="match status" value="1"/>
</dbReference>
<name>A0A520S3N8_9GAMM</name>
<dbReference type="InterPro" id="IPR036929">
    <property type="entry name" value="DsbDN_sf"/>
</dbReference>
<feature type="domain" description="Thiol:disulfide interchange protein DsbD N-terminal" evidence="1">
    <location>
        <begin position="48"/>
        <end position="151"/>
    </location>
</feature>
<dbReference type="PANTHER" id="PTHR32234:SF0">
    <property type="entry name" value="THIOL:DISULFIDE INTERCHANGE PROTEIN DSBD"/>
    <property type="match status" value="1"/>
</dbReference>
<dbReference type="GO" id="GO:0015035">
    <property type="term" value="F:protein-disulfide reductase activity"/>
    <property type="evidence" value="ECO:0007669"/>
    <property type="project" value="TreeGrafter"/>
</dbReference>
<evidence type="ECO:0000313" key="2">
    <source>
        <dbReference type="EMBL" id="RZO77073.1"/>
    </source>
</evidence>
<accession>A0A520S3N8</accession>
<dbReference type="GO" id="GO:0045454">
    <property type="term" value="P:cell redox homeostasis"/>
    <property type="evidence" value="ECO:0007669"/>
    <property type="project" value="TreeGrafter"/>
</dbReference>
<protein>
    <recommendedName>
        <fullName evidence="1">Thiol:disulfide interchange protein DsbD N-terminal domain-containing protein</fullName>
    </recommendedName>
</protein>
<gene>
    <name evidence="2" type="ORF">EVA68_02350</name>
</gene>
<sequence length="152" mass="17417">MIVRVLCMSFSKLLVFSWMMSMVLPTVGELVATPSKSLLKADKSVIPPVDVAFQLSLEKTSDFIEVRWLIAPSCYLYKEKLAFSLDIVESDIPVAVPHYDDFFGEVEVYFDELVVRLPLTSKNRLEEELIVSFQGCSKLGFCYPQQRRTFNF</sequence>
<dbReference type="AlphaFoldDB" id="A0A520S3N8"/>
<reference evidence="2 3" key="1">
    <citation type="submission" date="2019-02" db="EMBL/GenBank/DDBJ databases">
        <title>Prokaryotic population dynamics and viral predation in marine succession experiment using metagenomics: the confinement effect.</title>
        <authorList>
            <person name="Haro-Moreno J.M."/>
            <person name="Rodriguez-Valera F."/>
            <person name="Lopez-Perez M."/>
        </authorList>
    </citation>
    <scope>NUCLEOTIDE SEQUENCE [LARGE SCALE GENOMIC DNA]</scope>
    <source>
        <strain evidence="2">MED-G157</strain>
    </source>
</reference>
<dbReference type="Proteomes" id="UP000316199">
    <property type="component" value="Unassembled WGS sequence"/>
</dbReference>
<comment type="caution">
    <text evidence="2">The sequence shown here is derived from an EMBL/GenBank/DDBJ whole genome shotgun (WGS) entry which is preliminary data.</text>
</comment>
<evidence type="ECO:0000259" key="1">
    <source>
        <dbReference type="Pfam" id="PF11412"/>
    </source>
</evidence>